<proteinExistence type="predicted"/>
<dbReference type="AlphaFoldDB" id="A0A1R4F4Q4"/>
<evidence type="ECO:0000313" key="4">
    <source>
        <dbReference type="EMBL" id="SJM50803.1"/>
    </source>
</evidence>
<keyword evidence="2" id="KW-0472">Membrane</keyword>
<dbReference type="InterPro" id="IPR006685">
    <property type="entry name" value="MscS_channel_2nd"/>
</dbReference>
<feature type="transmembrane region" description="Helical" evidence="2">
    <location>
        <begin position="167"/>
        <end position="190"/>
    </location>
</feature>
<sequence>MVEEAVESLFTLYVLPIGLSVLWGLAVALIALLVFRIASIAIARSRVRAREVVGRVATSLFVLVFIVGAWSAATIMRVPSKWEDPLPSNIHHIMQIVTIIAAAYLLFRIVMAVSDWLLAHYKTDKATERRARRVQMQVQLLRRIVAALIVVIAVGAVLFTFEGARAAGASVLASAGLISVIAGIAATSALTNVFAGMQLAFSGAINMHDIVVVEGEWGTIEEITLTYVVVHIWDDRRLVLPSTYFTSTPFANWTRTDSDIMGQVMLDVDWSIPVQEMREEMKRIVEASEIWDGRVAVLQVNDAQNGMVKIRVIVSVADGAIMNDLVSHVREELVTWVREVHPESMPYQRVRMTSEELPKPTRKRGQTTDSMPRQGLFTGSAEAEARRESFTKPMDIIDQEDLDELEQQ</sequence>
<dbReference type="OrthoDB" id="9792218at2"/>
<dbReference type="GO" id="GO:0055085">
    <property type="term" value="P:transmembrane transport"/>
    <property type="evidence" value="ECO:0007669"/>
    <property type="project" value="InterPro"/>
</dbReference>
<evidence type="ECO:0000256" key="2">
    <source>
        <dbReference type="SAM" id="Phobius"/>
    </source>
</evidence>
<reference evidence="4 5" key="1">
    <citation type="submission" date="2017-02" db="EMBL/GenBank/DDBJ databases">
        <authorList>
            <person name="Peterson S.W."/>
        </authorList>
    </citation>
    <scope>NUCLEOTIDE SEQUENCE [LARGE SCALE GENOMIC DNA]</scope>
    <source>
        <strain evidence="4 5">LMG 22410</strain>
    </source>
</reference>
<feature type="region of interest" description="Disordered" evidence="1">
    <location>
        <begin position="353"/>
        <end position="408"/>
    </location>
</feature>
<dbReference type="InterPro" id="IPR010920">
    <property type="entry name" value="LSM_dom_sf"/>
</dbReference>
<organism evidence="4 5">
    <name type="scientific">Agrococcus casei LMG 22410</name>
    <dbReference type="NCBI Taxonomy" id="1255656"/>
    <lineage>
        <taxon>Bacteria</taxon>
        <taxon>Bacillati</taxon>
        <taxon>Actinomycetota</taxon>
        <taxon>Actinomycetes</taxon>
        <taxon>Micrococcales</taxon>
        <taxon>Microbacteriaceae</taxon>
        <taxon>Agrococcus</taxon>
    </lineage>
</organism>
<dbReference type="RefSeq" id="WP_086990958.1">
    <property type="nucleotide sequence ID" value="NZ_FUHU01000015.1"/>
</dbReference>
<dbReference type="PANTHER" id="PTHR30566">
    <property type="entry name" value="YNAI-RELATED MECHANOSENSITIVE ION CHANNEL"/>
    <property type="match status" value="1"/>
</dbReference>
<evidence type="ECO:0000259" key="3">
    <source>
        <dbReference type="Pfam" id="PF00924"/>
    </source>
</evidence>
<name>A0A1R4F4Q4_9MICO</name>
<feature type="domain" description="Mechanosensitive ion channel MscS" evidence="3">
    <location>
        <begin position="190"/>
        <end position="255"/>
    </location>
</feature>
<protein>
    <submittedName>
        <fullName evidence="4">Putative transport system permease protein</fullName>
    </submittedName>
</protein>
<dbReference type="EMBL" id="FUHU01000015">
    <property type="protein sequence ID" value="SJM50803.1"/>
    <property type="molecule type" value="Genomic_DNA"/>
</dbReference>
<feature type="transmembrane region" description="Helical" evidence="2">
    <location>
        <begin position="56"/>
        <end position="76"/>
    </location>
</feature>
<keyword evidence="5" id="KW-1185">Reference proteome</keyword>
<feature type="transmembrane region" description="Helical" evidence="2">
    <location>
        <begin position="12"/>
        <end position="35"/>
    </location>
</feature>
<keyword evidence="2" id="KW-0812">Transmembrane</keyword>
<gene>
    <name evidence="4" type="ORF">CZ674_02520</name>
</gene>
<keyword evidence="2" id="KW-1133">Transmembrane helix</keyword>
<evidence type="ECO:0000256" key="1">
    <source>
        <dbReference type="SAM" id="MobiDB-lite"/>
    </source>
</evidence>
<dbReference type="PANTHER" id="PTHR30566:SF25">
    <property type="entry name" value="INNER MEMBRANE PROTEIN"/>
    <property type="match status" value="1"/>
</dbReference>
<dbReference type="Proteomes" id="UP000195787">
    <property type="component" value="Unassembled WGS sequence"/>
</dbReference>
<feature type="transmembrane region" description="Helical" evidence="2">
    <location>
        <begin position="96"/>
        <end position="119"/>
    </location>
</feature>
<evidence type="ECO:0000313" key="5">
    <source>
        <dbReference type="Proteomes" id="UP000195787"/>
    </source>
</evidence>
<feature type="compositionally biased region" description="Acidic residues" evidence="1">
    <location>
        <begin position="397"/>
        <end position="408"/>
    </location>
</feature>
<dbReference type="SUPFAM" id="SSF50182">
    <property type="entry name" value="Sm-like ribonucleoproteins"/>
    <property type="match status" value="1"/>
</dbReference>
<dbReference type="GeneID" id="303172076"/>
<dbReference type="Gene3D" id="1.10.287.1260">
    <property type="match status" value="1"/>
</dbReference>
<feature type="transmembrane region" description="Helical" evidence="2">
    <location>
        <begin position="140"/>
        <end position="161"/>
    </location>
</feature>
<accession>A0A1R4F4Q4</accession>
<dbReference type="Pfam" id="PF00924">
    <property type="entry name" value="MS_channel_2nd"/>
    <property type="match status" value="1"/>
</dbReference>
<dbReference type="GO" id="GO:0016020">
    <property type="term" value="C:membrane"/>
    <property type="evidence" value="ECO:0007669"/>
    <property type="project" value="InterPro"/>
</dbReference>